<evidence type="ECO:0000256" key="4">
    <source>
        <dbReference type="ARBA" id="ARBA00022622"/>
    </source>
</evidence>
<accession>A0A1J0R545</accession>
<keyword evidence="4" id="KW-0336">GPI-anchor</keyword>
<feature type="compositionally biased region" description="Basic and acidic residues" evidence="9">
    <location>
        <begin position="87"/>
        <end position="99"/>
    </location>
</feature>
<dbReference type="Pfam" id="PF13206">
    <property type="entry name" value="VSG_B"/>
    <property type="match status" value="1"/>
</dbReference>
<feature type="region of interest" description="Disordered" evidence="9">
    <location>
        <begin position="451"/>
        <end position="471"/>
    </location>
</feature>
<keyword evidence="8" id="KW-0449">Lipoprotein</keyword>
<evidence type="ECO:0000256" key="8">
    <source>
        <dbReference type="ARBA" id="ARBA00023288"/>
    </source>
</evidence>
<dbReference type="AlphaFoldDB" id="A0A1J0R545"/>
<sequence>MQKLIAIYIAIHLCATGKAAYDTIGALNNKAAFDALCALTALANWKDTEPSKEATRDTSYSKILKLNMTLSEPQWQKLFDKQGPNKARPEQPPESQRHNTDWEQMWPTWVATATALEHPKAVTETLQAAGLGNAADQTREEVRRKLQPLIARAKTLNAKLQKLDDASKELTNEKIAKMLNKAIYGEDVETVTAYNPAKAFKGGVQSNAQTSCKAAGTGARAETVAATLVCVCHKENGGNEPDEPCNGHITHTGNSGAAFAQTKTEFEDIVKACGVGKPKRLTANYITSAVANVLNQITAKDRNSYLGIFLQTGCDGSKSNGLCVEYTGVTAENRQKLQDIPWVKTLTELATDLQQRDDALKAAAQIHLMLDTTLAEANKLGEATTVENVRRPSAAASTNGNDRDLAAVAKENCATHNNNKKACTADTKCTWKGGESEKGDCEVDETKIKDQTETSGTAERTAGADAKTNTTGSSNSFVIHKAPLLLVVLLF</sequence>
<dbReference type="VEuPathDB" id="TriTrypDB:Tb10.v4.0145"/>
<evidence type="ECO:0000256" key="9">
    <source>
        <dbReference type="SAM" id="MobiDB-lite"/>
    </source>
</evidence>
<evidence type="ECO:0000256" key="6">
    <source>
        <dbReference type="ARBA" id="ARBA00023136"/>
    </source>
</evidence>
<keyword evidence="6" id="KW-0472">Membrane</keyword>
<dbReference type="VEuPathDB" id="TriTrypDB:Tb427_000025600"/>
<feature type="signal peptide" evidence="10">
    <location>
        <begin position="1"/>
        <end position="19"/>
    </location>
</feature>
<organism evidence="12">
    <name type="scientific">Trypanosoma brucei</name>
    <dbReference type="NCBI Taxonomy" id="5691"/>
    <lineage>
        <taxon>Eukaryota</taxon>
        <taxon>Discoba</taxon>
        <taxon>Euglenozoa</taxon>
        <taxon>Kinetoplastea</taxon>
        <taxon>Metakinetoplastina</taxon>
        <taxon>Trypanosomatida</taxon>
        <taxon>Trypanosomatidae</taxon>
        <taxon>Trypanosoma</taxon>
    </lineage>
</organism>
<dbReference type="GO" id="GO:0005886">
    <property type="term" value="C:plasma membrane"/>
    <property type="evidence" value="ECO:0007669"/>
    <property type="project" value="UniProtKB-SubCell"/>
</dbReference>
<keyword evidence="7" id="KW-0325">Glycoprotein</keyword>
<comment type="function">
    <text evidence="1">VSG forms a coat on the surface of the parasite. The trypanosome evades the immune response of the host by expressing a series of antigenically distinct VSGs from an estimated 1000 VSG genes.</text>
</comment>
<dbReference type="InterPro" id="IPR027446">
    <property type="entry name" value="VSG_C_dom_sf"/>
</dbReference>
<dbReference type="InterPro" id="IPR025932">
    <property type="entry name" value="Trypano_VSG_B_N_dom"/>
</dbReference>
<feature type="region of interest" description="Disordered" evidence="9">
    <location>
        <begin position="80"/>
        <end position="99"/>
    </location>
</feature>
<dbReference type="SUPFAM" id="SSF118251">
    <property type="entry name" value="Variant surface glycoprotein MITAT 1.2, VSG 221, C-terminal domain"/>
    <property type="match status" value="1"/>
</dbReference>
<evidence type="ECO:0000256" key="2">
    <source>
        <dbReference type="ARBA" id="ARBA00004609"/>
    </source>
</evidence>
<name>A0A1J0R545_9TRYP</name>
<evidence type="ECO:0000256" key="3">
    <source>
        <dbReference type="ARBA" id="ARBA00022475"/>
    </source>
</evidence>
<evidence type="ECO:0000256" key="7">
    <source>
        <dbReference type="ARBA" id="ARBA00023180"/>
    </source>
</evidence>
<comment type="subcellular location">
    <subcellularLocation>
        <location evidence="2">Cell membrane</location>
        <topology evidence="2">Lipid-anchor</topology>
        <topology evidence="2">GPI-anchor</topology>
    </subcellularLocation>
</comment>
<dbReference type="GO" id="GO:0098552">
    <property type="term" value="C:side of membrane"/>
    <property type="evidence" value="ECO:0007669"/>
    <property type="project" value="UniProtKB-KW"/>
</dbReference>
<dbReference type="VEuPathDB" id="TriTrypDB:Tb1125.Tb10.v4.0145"/>
<feature type="chain" id="PRO_5013221350" evidence="10">
    <location>
        <begin position="20"/>
        <end position="491"/>
    </location>
</feature>
<dbReference type="EMBL" id="KX699001">
    <property type="protein sequence ID" value="APD72957.1"/>
    <property type="molecule type" value="Genomic_DNA"/>
</dbReference>
<evidence type="ECO:0000256" key="1">
    <source>
        <dbReference type="ARBA" id="ARBA00002523"/>
    </source>
</evidence>
<evidence type="ECO:0000256" key="5">
    <source>
        <dbReference type="ARBA" id="ARBA00022729"/>
    </source>
</evidence>
<evidence type="ECO:0000313" key="12">
    <source>
        <dbReference type="EMBL" id="APD72957.1"/>
    </source>
</evidence>
<protein>
    <submittedName>
        <fullName evidence="12">Variant surface glycoprotein 1125.12</fullName>
    </submittedName>
</protein>
<evidence type="ECO:0000259" key="11">
    <source>
        <dbReference type="Pfam" id="PF13206"/>
    </source>
</evidence>
<proteinExistence type="predicted"/>
<keyword evidence="3" id="KW-1003">Cell membrane</keyword>
<evidence type="ECO:0000256" key="10">
    <source>
        <dbReference type="SAM" id="SignalP"/>
    </source>
</evidence>
<keyword evidence="5 10" id="KW-0732">Signal</keyword>
<reference evidence="12" key="1">
    <citation type="submission" date="2016-08" db="EMBL/GenBank/DDBJ databases">
        <title>VSG repertoire of Trypanosoma brucei EATRO 1125.</title>
        <authorList>
            <person name="Cross G.A."/>
        </authorList>
    </citation>
    <scope>NUCLEOTIDE SEQUENCE</scope>
    <source>
        <strain evidence="12">EATRO 1125</strain>
    </source>
</reference>
<feature type="domain" description="Trypanosome variant surface glycoprotein B-type N-terminal" evidence="11">
    <location>
        <begin position="15"/>
        <end position="367"/>
    </location>
</feature>